<dbReference type="KEGG" id="vg:23632144"/>
<evidence type="ECO:0000256" key="1">
    <source>
        <dbReference type="SAM" id="MobiDB-lite"/>
    </source>
</evidence>
<dbReference type="OrthoDB" id="12424at10239"/>
<keyword evidence="2" id="KW-0472">Membrane</keyword>
<keyword evidence="2" id="KW-0812">Transmembrane</keyword>
<dbReference type="InterPro" id="IPR008996">
    <property type="entry name" value="IL1/FGF"/>
</dbReference>
<keyword evidence="4" id="KW-1185">Reference proteome</keyword>
<organism evidence="3 4">
    <name type="scientific">Spodoptera frugiperda granulovirus</name>
    <dbReference type="NCBI Taxonomy" id="307454"/>
    <lineage>
        <taxon>Viruses</taxon>
        <taxon>Viruses incertae sedis</taxon>
        <taxon>Naldaviricetes</taxon>
        <taxon>Lefavirales</taxon>
        <taxon>Baculoviridae</taxon>
        <taxon>Betabaculovirus</taxon>
        <taxon>Betabaculovirus spofrugiperdae</taxon>
    </lineage>
</organism>
<reference evidence="3 4" key="1">
    <citation type="journal article" date="2015" name="Viruses">
        <title>The complete sequence of the first Spodoptera frugiperda Betabaculovirus genome: a natural multiple recombinant virus.</title>
        <authorList>
            <person name="Cuartas P.E."/>
            <person name="Barrera G.P."/>
            <person name="Belaich M.N."/>
            <person name="Barreto E."/>
            <person name="Ghiringhelli P.D."/>
            <person name="Villamizar L.F."/>
        </authorList>
    </citation>
    <scope>NUCLEOTIDE SEQUENCE [LARGE SCALE GENOMIC DNA]</scope>
    <source>
        <strain evidence="3">VG008</strain>
    </source>
</reference>
<protein>
    <submittedName>
        <fullName evidence="3">Fgf-3</fullName>
    </submittedName>
</protein>
<keyword evidence="2" id="KW-1133">Transmembrane helix</keyword>
<dbReference type="GeneID" id="23632144"/>
<dbReference type="EMBL" id="KM371112">
    <property type="protein sequence ID" value="AJK91803.1"/>
    <property type="molecule type" value="Genomic_DNA"/>
</dbReference>
<evidence type="ECO:0000313" key="3">
    <source>
        <dbReference type="EMBL" id="AJK91803.1"/>
    </source>
</evidence>
<dbReference type="Gene3D" id="2.80.10.50">
    <property type="match status" value="1"/>
</dbReference>
<evidence type="ECO:0000313" key="4">
    <source>
        <dbReference type="Proteomes" id="UP000201335"/>
    </source>
</evidence>
<proteinExistence type="predicted"/>
<accession>A0A0C5AUZ8</accession>
<dbReference type="Proteomes" id="UP000201335">
    <property type="component" value="Segment"/>
</dbReference>
<name>A0A0C5AUZ8_9BBAC</name>
<sequence>MMRAALLLTVVVATVSAATESSSSSSSSSTTSSTTSTSTSSSTTSSTTPSTVTETTVTPKRNYEVVRIYKIVDNFFHYIQPGYDNKLGLHVAHSTSATVPASNIIEYTLSDYDQKGSEAEDKFVVLRFAASLAYICMNHCAEFYTSLILNHDCVFALNDAEDDYDNEDTSILMSKYMGANEKKMYIKFDKGYYSVTRKKNEYEMVLFRRTVASNQTMPEMTELVDEVNEKDCTGDVVTPASTTVVVATAVTKPLPSPIKIDQSVLTLSSVIIGCVTLVIVVTGSVLIVFFVLYFRNKNQSK</sequence>
<feature type="region of interest" description="Disordered" evidence="1">
    <location>
        <begin position="21"/>
        <end position="56"/>
    </location>
</feature>
<evidence type="ECO:0000256" key="2">
    <source>
        <dbReference type="SAM" id="Phobius"/>
    </source>
</evidence>
<dbReference type="SUPFAM" id="SSF50353">
    <property type="entry name" value="Cytokine"/>
    <property type="match status" value="1"/>
</dbReference>
<feature type="transmembrane region" description="Helical" evidence="2">
    <location>
        <begin position="270"/>
        <end position="294"/>
    </location>
</feature>
<dbReference type="RefSeq" id="YP_009121927.1">
    <property type="nucleotide sequence ID" value="NC_026511.1"/>
</dbReference>